<accession>A0AAN7ACX1</accession>
<protein>
    <submittedName>
        <fullName evidence="2">Uncharacterized protein</fullName>
    </submittedName>
</protein>
<keyword evidence="3" id="KW-1185">Reference proteome</keyword>
<reference evidence="2" key="1">
    <citation type="journal article" date="2023" name="Mol. Phylogenet. Evol.">
        <title>Genome-scale phylogeny and comparative genomics of the fungal order Sordariales.</title>
        <authorList>
            <person name="Hensen N."/>
            <person name="Bonometti L."/>
            <person name="Westerberg I."/>
            <person name="Brannstrom I.O."/>
            <person name="Guillou S."/>
            <person name="Cros-Aarteil S."/>
            <person name="Calhoun S."/>
            <person name="Haridas S."/>
            <person name="Kuo A."/>
            <person name="Mondo S."/>
            <person name="Pangilinan J."/>
            <person name="Riley R."/>
            <person name="LaButti K."/>
            <person name="Andreopoulos B."/>
            <person name="Lipzen A."/>
            <person name="Chen C."/>
            <person name="Yan M."/>
            <person name="Daum C."/>
            <person name="Ng V."/>
            <person name="Clum A."/>
            <person name="Steindorff A."/>
            <person name="Ohm R.A."/>
            <person name="Martin F."/>
            <person name="Silar P."/>
            <person name="Natvig D.O."/>
            <person name="Lalanne C."/>
            <person name="Gautier V."/>
            <person name="Ament-Velasquez S.L."/>
            <person name="Kruys A."/>
            <person name="Hutchinson M.I."/>
            <person name="Powell A.J."/>
            <person name="Barry K."/>
            <person name="Miller A.N."/>
            <person name="Grigoriev I.V."/>
            <person name="Debuchy R."/>
            <person name="Gladieux P."/>
            <person name="Hiltunen Thoren M."/>
            <person name="Johannesson H."/>
        </authorList>
    </citation>
    <scope>NUCLEOTIDE SEQUENCE</scope>
    <source>
        <strain evidence="2">CBS 892.96</strain>
    </source>
</reference>
<evidence type="ECO:0000313" key="3">
    <source>
        <dbReference type="Proteomes" id="UP001302321"/>
    </source>
</evidence>
<gene>
    <name evidence="2" type="ORF">QBC36DRAFT_285739</name>
</gene>
<evidence type="ECO:0000256" key="1">
    <source>
        <dbReference type="SAM" id="Coils"/>
    </source>
</evidence>
<name>A0AAN7ACX1_9PEZI</name>
<reference evidence="2" key="2">
    <citation type="submission" date="2023-05" db="EMBL/GenBank/DDBJ databases">
        <authorList>
            <consortium name="Lawrence Berkeley National Laboratory"/>
            <person name="Steindorff A."/>
            <person name="Hensen N."/>
            <person name="Bonometti L."/>
            <person name="Westerberg I."/>
            <person name="Brannstrom I.O."/>
            <person name="Guillou S."/>
            <person name="Cros-Aarteil S."/>
            <person name="Calhoun S."/>
            <person name="Haridas S."/>
            <person name="Kuo A."/>
            <person name="Mondo S."/>
            <person name="Pangilinan J."/>
            <person name="Riley R."/>
            <person name="Labutti K."/>
            <person name="Andreopoulos B."/>
            <person name="Lipzen A."/>
            <person name="Chen C."/>
            <person name="Yanf M."/>
            <person name="Daum C."/>
            <person name="Ng V."/>
            <person name="Clum A."/>
            <person name="Ohm R."/>
            <person name="Martin F."/>
            <person name="Silar P."/>
            <person name="Natvig D."/>
            <person name="Lalanne C."/>
            <person name="Gautier V."/>
            <person name="Ament-Velasquez S.L."/>
            <person name="Kruys A."/>
            <person name="Hutchinson M.I."/>
            <person name="Powell A.J."/>
            <person name="Barry K."/>
            <person name="Miller A.N."/>
            <person name="Grigoriev I.V."/>
            <person name="Debuchy R."/>
            <person name="Gladieux P."/>
            <person name="Thoren M.H."/>
            <person name="Johannesson H."/>
        </authorList>
    </citation>
    <scope>NUCLEOTIDE SEQUENCE</scope>
    <source>
        <strain evidence="2">CBS 892.96</strain>
    </source>
</reference>
<dbReference type="SUPFAM" id="SSF90257">
    <property type="entry name" value="Myosin rod fragments"/>
    <property type="match status" value="1"/>
</dbReference>
<organism evidence="2 3">
    <name type="scientific">Triangularia setosa</name>
    <dbReference type="NCBI Taxonomy" id="2587417"/>
    <lineage>
        <taxon>Eukaryota</taxon>
        <taxon>Fungi</taxon>
        <taxon>Dikarya</taxon>
        <taxon>Ascomycota</taxon>
        <taxon>Pezizomycotina</taxon>
        <taxon>Sordariomycetes</taxon>
        <taxon>Sordariomycetidae</taxon>
        <taxon>Sordariales</taxon>
        <taxon>Podosporaceae</taxon>
        <taxon>Triangularia</taxon>
    </lineage>
</organism>
<dbReference type="EMBL" id="MU866087">
    <property type="protein sequence ID" value="KAK4181420.1"/>
    <property type="molecule type" value="Genomic_DNA"/>
</dbReference>
<dbReference type="AlphaFoldDB" id="A0AAN7ACX1"/>
<keyword evidence="1" id="KW-0175">Coiled coil</keyword>
<evidence type="ECO:0000313" key="2">
    <source>
        <dbReference type="EMBL" id="KAK4181420.1"/>
    </source>
</evidence>
<dbReference type="Proteomes" id="UP001302321">
    <property type="component" value="Unassembled WGS sequence"/>
</dbReference>
<comment type="caution">
    <text evidence="2">The sequence shown here is derived from an EMBL/GenBank/DDBJ whole genome shotgun (WGS) entry which is preliminary data.</text>
</comment>
<sequence length="91" mass="10853">MLFERDVYRGRAVNEWASEFNKRGDSKVKRRAAKSDSEVSEIDELKRKADEKFNKLKSKADELDSEFNDQDRKRTKLNREFNVLQSKIKRV</sequence>
<feature type="coiled-coil region" evidence="1">
    <location>
        <begin position="42"/>
        <end position="80"/>
    </location>
</feature>
<proteinExistence type="predicted"/>